<dbReference type="InterPro" id="IPR025662">
    <property type="entry name" value="Sigma_54_int_dom_ATP-bd_1"/>
</dbReference>
<dbReference type="Pfam" id="PF25601">
    <property type="entry name" value="AAA_lid_14"/>
    <property type="match status" value="1"/>
</dbReference>
<dbReference type="InterPro" id="IPR003593">
    <property type="entry name" value="AAA+_ATPase"/>
</dbReference>
<keyword evidence="2" id="KW-0067">ATP-binding</keyword>
<dbReference type="PANTHER" id="PTHR32071:SF117">
    <property type="entry name" value="PTS-DEPENDENT DIHYDROXYACETONE KINASE OPERON REGULATORY PROTEIN-RELATED"/>
    <property type="match status" value="1"/>
</dbReference>
<evidence type="ECO:0000256" key="1">
    <source>
        <dbReference type="ARBA" id="ARBA00022741"/>
    </source>
</evidence>
<dbReference type="Proteomes" id="UP000009080">
    <property type="component" value="Chromosome"/>
</dbReference>
<dbReference type="OrthoDB" id="9804019at2"/>
<dbReference type="InterPro" id="IPR025943">
    <property type="entry name" value="Sigma_54_int_dom_ATP-bd_2"/>
</dbReference>
<keyword evidence="6" id="KW-0175">Coiled coil</keyword>
<dbReference type="FunFam" id="3.40.50.300:FF:000006">
    <property type="entry name" value="DNA-binding transcriptional regulator NtrC"/>
    <property type="match status" value="1"/>
</dbReference>
<dbReference type="SMART" id="SM00382">
    <property type="entry name" value="AAA"/>
    <property type="match status" value="1"/>
</dbReference>
<keyword evidence="3" id="KW-0805">Transcription regulation</keyword>
<dbReference type="PROSITE" id="PS50112">
    <property type="entry name" value="PAS"/>
    <property type="match status" value="1"/>
</dbReference>
<dbReference type="eggNOG" id="COG3829">
    <property type="taxonomic scope" value="Bacteria"/>
</dbReference>
<dbReference type="GO" id="GO:0003677">
    <property type="term" value="F:DNA binding"/>
    <property type="evidence" value="ECO:0007669"/>
    <property type="project" value="UniProtKB-KW"/>
</dbReference>
<keyword evidence="11" id="KW-1185">Reference proteome</keyword>
<accession>C5BI62</accession>
<sequence length="642" mass="72736">MVDSPDYNDEWQKLAYWMRNTAFEQCAEAIMLLDPLENRYIDCNIAACQLLGYGRAEILRLPISAIHGKELGQLIVFTEQAMTQGRSWSNRIGCKLKDGSYMAAELHAARAVLKKREYLVVTLRSISNDELSRNKAEADRLVRNGLLEWKHLESVFRQGERENLLMLTSVGDGIYCVDTHGLCTFINPAAKRLLGRTDSDVLGQNIHYVHHHTHEDGSHYPVEECPIYAAIRDGIVHEGRQEVFWKHDGTPFPVEFTSTPIIANSTIIGAVVVFRDISERIETQRQLENALRELSELKARLEDENAYLQQEYLIERNYHGIIGEGAGIKRIKQQIELVAQTEANVLVYGESGTGKELIAQAIHQASRRADKPMIRVNCAAIAHELFESEFFGHIKGAFTGALRDRIGRFELANGGTLFLDEVGEIPLELQSKLLRVLQEGQLERVGEEKTREVDVRIIAATNRDLKAEADQGRFREDLYFRLNVFPIQAVPLRDRREDIGLLAAHYLEQLCHKFPRQQCKLTQRDLKQLRDYAWPGNVRELQNVLERAVITSRAGRLNLDLPQHNHQDNAQPTLPALNTESITETEILSDDDMQALVKHNMLAALEKSGWKLFGSDGAAALLGMKPTTLASRIKRMGLKPSR</sequence>
<dbReference type="SUPFAM" id="SSF52540">
    <property type="entry name" value="P-loop containing nucleoside triphosphate hydrolases"/>
    <property type="match status" value="1"/>
</dbReference>
<gene>
    <name evidence="10" type="ordered locus">TERTU_4237</name>
</gene>
<dbReference type="STRING" id="377629.TERTU_4237"/>
<dbReference type="Gene3D" id="3.30.450.20">
    <property type="entry name" value="PAS domain"/>
    <property type="match status" value="2"/>
</dbReference>
<evidence type="ECO:0000256" key="3">
    <source>
        <dbReference type="ARBA" id="ARBA00023015"/>
    </source>
</evidence>
<dbReference type="PANTHER" id="PTHR32071">
    <property type="entry name" value="TRANSCRIPTIONAL REGULATORY PROTEIN"/>
    <property type="match status" value="1"/>
</dbReference>
<dbReference type="PROSITE" id="PS00688">
    <property type="entry name" value="SIGMA54_INTERACT_3"/>
    <property type="match status" value="1"/>
</dbReference>
<keyword evidence="1" id="KW-0547">Nucleotide-binding</keyword>
<dbReference type="PROSITE" id="PS00676">
    <property type="entry name" value="SIGMA54_INTERACT_2"/>
    <property type="match status" value="1"/>
</dbReference>
<feature type="domain" description="PAC" evidence="9">
    <location>
        <begin position="238"/>
        <end position="289"/>
    </location>
</feature>
<dbReference type="Gene3D" id="1.10.10.60">
    <property type="entry name" value="Homeodomain-like"/>
    <property type="match status" value="1"/>
</dbReference>
<dbReference type="GO" id="GO:0006355">
    <property type="term" value="P:regulation of DNA-templated transcription"/>
    <property type="evidence" value="ECO:0007669"/>
    <property type="project" value="InterPro"/>
</dbReference>
<feature type="domain" description="PAS" evidence="8">
    <location>
        <begin position="159"/>
        <end position="234"/>
    </location>
</feature>
<dbReference type="InterPro" id="IPR000700">
    <property type="entry name" value="PAS-assoc_C"/>
</dbReference>
<dbReference type="AlphaFoldDB" id="C5BI62"/>
<protein>
    <submittedName>
        <fullName evidence="10">Transcriptional regulator, Fis family</fullName>
    </submittedName>
</protein>
<dbReference type="InterPro" id="IPR058031">
    <property type="entry name" value="AAA_lid_NorR"/>
</dbReference>
<dbReference type="PROSITE" id="PS50113">
    <property type="entry name" value="PAC"/>
    <property type="match status" value="1"/>
</dbReference>
<dbReference type="Pfam" id="PF00158">
    <property type="entry name" value="Sigma54_activat"/>
    <property type="match status" value="1"/>
</dbReference>
<evidence type="ECO:0000313" key="11">
    <source>
        <dbReference type="Proteomes" id="UP000009080"/>
    </source>
</evidence>
<name>C5BI62_TERTT</name>
<evidence type="ECO:0000259" key="9">
    <source>
        <dbReference type="PROSITE" id="PS50113"/>
    </source>
</evidence>
<dbReference type="InterPro" id="IPR027417">
    <property type="entry name" value="P-loop_NTPase"/>
</dbReference>
<dbReference type="InterPro" id="IPR025944">
    <property type="entry name" value="Sigma_54_int_dom_CS"/>
</dbReference>
<dbReference type="Gene3D" id="1.10.8.60">
    <property type="match status" value="1"/>
</dbReference>
<evidence type="ECO:0000313" key="10">
    <source>
        <dbReference type="EMBL" id="ACR14679.1"/>
    </source>
</evidence>
<dbReference type="CDD" id="cd00130">
    <property type="entry name" value="PAS"/>
    <property type="match status" value="2"/>
</dbReference>
<feature type="domain" description="Sigma-54 factor interaction" evidence="7">
    <location>
        <begin position="321"/>
        <end position="550"/>
    </location>
</feature>
<dbReference type="EMBL" id="CP001614">
    <property type="protein sequence ID" value="ACR14679.1"/>
    <property type="molecule type" value="Genomic_DNA"/>
</dbReference>
<dbReference type="InterPro" id="IPR000014">
    <property type="entry name" value="PAS"/>
</dbReference>
<reference evidence="10 11" key="1">
    <citation type="journal article" date="2009" name="PLoS ONE">
        <title>The complete genome of Teredinibacter turnerae T7901: an intracellular endosymbiont of marine wood-boring bivalves (shipworms).</title>
        <authorList>
            <person name="Yang J.C."/>
            <person name="Madupu R."/>
            <person name="Durkin A.S."/>
            <person name="Ekborg N.A."/>
            <person name="Pedamallu C.S."/>
            <person name="Hostetler J.B."/>
            <person name="Radune D."/>
            <person name="Toms B.S."/>
            <person name="Henrissat B."/>
            <person name="Coutinho P.M."/>
            <person name="Schwarz S."/>
            <person name="Field L."/>
            <person name="Trindade-Silva A.E."/>
            <person name="Soares C.A.G."/>
            <person name="Elshahawi S."/>
            <person name="Hanora A."/>
            <person name="Schmidt E.W."/>
            <person name="Haygood M.G."/>
            <person name="Posfai J."/>
            <person name="Benner J."/>
            <person name="Madinger C."/>
            <person name="Nove J."/>
            <person name="Anton B."/>
            <person name="Chaudhary K."/>
            <person name="Foster J."/>
            <person name="Holman A."/>
            <person name="Kumar S."/>
            <person name="Lessard P.A."/>
            <person name="Luyten Y.A."/>
            <person name="Slatko B."/>
            <person name="Wood N."/>
            <person name="Wu B."/>
            <person name="Teplitski M."/>
            <person name="Mougous J.D."/>
            <person name="Ward N."/>
            <person name="Eisen J.A."/>
            <person name="Badger J.H."/>
            <person name="Distel D.L."/>
        </authorList>
    </citation>
    <scope>NUCLEOTIDE SEQUENCE [LARGE SCALE GENOMIC DNA]</scope>
    <source>
        <strain evidence="11">ATCC 39867 / T7901</strain>
    </source>
</reference>
<dbReference type="InterPro" id="IPR002078">
    <property type="entry name" value="Sigma_54_int"/>
</dbReference>
<proteinExistence type="predicted"/>
<evidence type="ECO:0000256" key="5">
    <source>
        <dbReference type="ARBA" id="ARBA00023163"/>
    </source>
</evidence>
<dbReference type="Gene3D" id="3.40.50.300">
    <property type="entry name" value="P-loop containing nucleotide triphosphate hydrolases"/>
    <property type="match status" value="1"/>
</dbReference>
<evidence type="ECO:0000256" key="2">
    <source>
        <dbReference type="ARBA" id="ARBA00022840"/>
    </source>
</evidence>
<dbReference type="NCBIfam" id="TIGR00229">
    <property type="entry name" value="sensory_box"/>
    <property type="match status" value="2"/>
</dbReference>
<dbReference type="InterPro" id="IPR035965">
    <property type="entry name" value="PAS-like_dom_sf"/>
</dbReference>
<dbReference type="SMART" id="SM00091">
    <property type="entry name" value="PAS"/>
    <property type="match status" value="2"/>
</dbReference>
<dbReference type="PROSITE" id="PS50045">
    <property type="entry name" value="SIGMA54_INTERACT_4"/>
    <property type="match status" value="1"/>
</dbReference>
<organism evidence="10 11">
    <name type="scientific">Teredinibacter turnerae (strain ATCC 39867 / T7901)</name>
    <dbReference type="NCBI Taxonomy" id="377629"/>
    <lineage>
        <taxon>Bacteria</taxon>
        <taxon>Pseudomonadati</taxon>
        <taxon>Pseudomonadota</taxon>
        <taxon>Gammaproteobacteria</taxon>
        <taxon>Cellvibrionales</taxon>
        <taxon>Cellvibrionaceae</taxon>
        <taxon>Teredinibacter</taxon>
    </lineage>
</organism>
<dbReference type="SUPFAM" id="SSF55785">
    <property type="entry name" value="PYP-like sensor domain (PAS domain)"/>
    <property type="match status" value="2"/>
</dbReference>
<evidence type="ECO:0000256" key="6">
    <source>
        <dbReference type="SAM" id="Coils"/>
    </source>
</evidence>
<dbReference type="KEGG" id="ttu:TERTU_4237"/>
<evidence type="ECO:0000259" key="8">
    <source>
        <dbReference type="PROSITE" id="PS50112"/>
    </source>
</evidence>
<dbReference type="PROSITE" id="PS00675">
    <property type="entry name" value="SIGMA54_INTERACT_1"/>
    <property type="match status" value="1"/>
</dbReference>
<dbReference type="CDD" id="cd00009">
    <property type="entry name" value="AAA"/>
    <property type="match status" value="1"/>
</dbReference>
<evidence type="ECO:0000256" key="4">
    <source>
        <dbReference type="ARBA" id="ARBA00023125"/>
    </source>
</evidence>
<evidence type="ECO:0000259" key="7">
    <source>
        <dbReference type="PROSITE" id="PS50045"/>
    </source>
</evidence>
<dbReference type="RefSeq" id="WP_015820793.1">
    <property type="nucleotide sequence ID" value="NC_012997.1"/>
</dbReference>
<dbReference type="HOGENOM" id="CLU_000445_8_8_6"/>
<dbReference type="Pfam" id="PF13426">
    <property type="entry name" value="PAS_9"/>
    <property type="match status" value="2"/>
</dbReference>
<keyword evidence="4" id="KW-0238">DNA-binding</keyword>
<dbReference type="GO" id="GO:0005524">
    <property type="term" value="F:ATP binding"/>
    <property type="evidence" value="ECO:0007669"/>
    <property type="project" value="UniProtKB-KW"/>
</dbReference>
<feature type="coiled-coil region" evidence="6">
    <location>
        <begin position="280"/>
        <end position="311"/>
    </location>
</feature>
<keyword evidence="5" id="KW-0804">Transcription</keyword>